<dbReference type="InterPro" id="IPR008523">
    <property type="entry name" value="DUF805"/>
</dbReference>
<gene>
    <name evidence="2" type="ORF">FFL01_04460</name>
</gene>
<keyword evidence="3" id="KW-1185">Reference proteome</keyword>
<dbReference type="Pfam" id="PF05656">
    <property type="entry name" value="DUF805"/>
    <property type="match status" value="1"/>
</dbReference>
<reference evidence="2 3" key="1">
    <citation type="submission" date="2019-06" db="EMBL/GenBank/DDBJ databases">
        <title>Whole genome shotgun sequence of Flavobacterium flevense NBRC 14960.</title>
        <authorList>
            <person name="Hosoyama A."/>
            <person name="Uohara A."/>
            <person name="Ohji S."/>
            <person name="Ichikawa N."/>
        </authorList>
    </citation>
    <scope>NUCLEOTIDE SEQUENCE [LARGE SCALE GENOMIC DNA]</scope>
    <source>
        <strain evidence="2 3">NBRC 14960</strain>
    </source>
</reference>
<evidence type="ECO:0000313" key="2">
    <source>
        <dbReference type="EMBL" id="GEC70907.1"/>
    </source>
</evidence>
<dbReference type="GO" id="GO:0005886">
    <property type="term" value="C:plasma membrane"/>
    <property type="evidence" value="ECO:0007669"/>
    <property type="project" value="TreeGrafter"/>
</dbReference>
<accession>A0A4Y4AVG6</accession>
<dbReference type="STRING" id="983.SAMN05443543_102536"/>
<keyword evidence="1" id="KW-1133">Transmembrane helix</keyword>
<feature type="transmembrane region" description="Helical" evidence="1">
    <location>
        <begin position="87"/>
        <end position="109"/>
    </location>
</feature>
<keyword evidence="2" id="KW-0645">Protease</keyword>
<evidence type="ECO:0000256" key="1">
    <source>
        <dbReference type="SAM" id="Phobius"/>
    </source>
</evidence>
<feature type="transmembrane region" description="Helical" evidence="1">
    <location>
        <begin position="25"/>
        <end position="42"/>
    </location>
</feature>
<dbReference type="EMBL" id="BJNP01000003">
    <property type="protein sequence ID" value="GEC70907.1"/>
    <property type="molecule type" value="Genomic_DNA"/>
</dbReference>
<keyword evidence="2" id="KW-0378">Hydrolase</keyword>
<dbReference type="AlphaFoldDB" id="A0A4Y4AVG6"/>
<keyword evidence="2" id="KW-0031">Aminopeptidase</keyword>
<feature type="transmembrane region" description="Helical" evidence="1">
    <location>
        <begin position="121"/>
        <end position="142"/>
    </location>
</feature>
<feature type="transmembrane region" description="Helical" evidence="1">
    <location>
        <begin position="54"/>
        <end position="75"/>
    </location>
</feature>
<dbReference type="Proteomes" id="UP000316775">
    <property type="component" value="Unassembled WGS sequence"/>
</dbReference>
<dbReference type="OrthoDB" id="9812349at2"/>
<keyword evidence="1" id="KW-0472">Membrane</keyword>
<organism evidence="2 3">
    <name type="scientific">Flavobacterium flevense</name>
    <dbReference type="NCBI Taxonomy" id="983"/>
    <lineage>
        <taxon>Bacteria</taxon>
        <taxon>Pseudomonadati</taxon>
        <taxon>Bacteroidota</taxon>
        <taxon>Flavobacteriia</taxon>
        <taxon>Flavobacteriales</taxon>
        <taxon>Flavobacteriaceae</taxon>
        <taxon>Flavobacterium</taxon>
    </lineage>
</organism>
<keyword evidence="1" id="KW-0812">Transmembrane</keyword>
<dbReference type="RefSeq" id="WP_073242861.1">
    <property type="nucleotide sequence ID" value="NZ_BJNP01000003.1"/>
</dbReference>
<evidence type="ECO:0000313" key="3">
    <source>
        <dbReference type="Proteomes" id="UP000316775"/>
    </source>
</evidence>
<proteinExistence type="predicted"/>
<dbReference type="GO" id="GO:0004177">
    <property type="term" value="F:aminopeptidase activity"/>
    <property type="evidence" value="ECO:0007669"/>
    <property type="project" value="UniProtKB-KW"/>
</dbReference>
<protein>
    <submittedName>
        <fullName evidence="2">Aminopeptidase</fullName>
    </submittedName>
</protein>
<name>A0A4Y4AVG6_9FLAO</name>
<dbReference type="PANTHER" id="PTHR34980:SF2">
    <property type="entry name" value="INNER MEMBRANE PROTEIN YHAH-RELATED"/>
    <property type="match status" value="1"/>
</dbReference>
<sequence>MIEWYKKVVFENYANFSGRARRSEYWYFVLANIIIGIILSVLDNVLGLKVGTSNSGILGGLYNLAVFIPGLAVSVRRLHDIGKSGKLLLLFYGIMIILVIVMVVSGFSVLMSGGSMSSLGIAFFAPLLVVLAMSIWMLVLFCTEGEQGPNKYGSDPKNDAAEINEIGTSQL</sequence>
<comment type="caution">
    <text evidence="2">The sequence shown here is derived from an EMBL/GenBank/DDBJ whole genome shotgun (WGS) entry which is preliminary data.</text>
</comment>
<dbReference type="PANTHER" id="PTHR34980">
    <property type="entry name" value="INNER MEMBRANE PROTEIN-RELATED-RELATED"/>
    <property type="match status" value="1"/>
</dbReference>